<keyword evidence="1" id="KW-0732">Signal</keyword>
<accession>A0ABT1UH61</accession>
<organism evidence="2 3">
    <name type="scientific">Methylomonas aurea</name>
    <dbReference type="NCBI Taxonomy" id="2952224"/>
    <lineage>
        <taxon>Bacteria</taxon>
        <taxon>Pseudomonadati</taxon>
        <taxon>Pseudomonadota</taxon>
        <taxon>Gammaproteobacteria</taxon>
        <taxon>Methylococcales</taxon>
        <taxon>Methylococcaceae</taxon>
        <taxon>Methylomonas</taxon>
    </lineage>
</organism>
<evidence type="ECO:0000313" key="2">
    <source>
        <dbReference type="EMBL" id="MCQ8181561.1"/>
    </source>
</evidence>
<dbReference type="Gene3D" id="2.40.128.640">
    <property type="match status" value="1"/>
</dbReference>
<reference evidence="2 3" key="1">
    <citation type="submission" date="2022-07" db="EMBL/GenBank/DDBJ databases">
        <title>Methylomonas rivi sp. nov., Methylomonas rosea sp. nov., Methylomonas aureus sp. nov. and Methylomonas subterranea sp. nov., four novel methanotrophs isolated from a freshwater creek and the deep terrestrial subsurface.</title>
        <authorList>
            <person name="Abin C."/>
            <person name="Sankaranarayanan K."/>
            <person name="Garner C."/>
            <person name="Sindelar R."/>
            <person name="Kotary K."/>
            <person name="Garner R."/>
            <person name="Barclay S."/>
            <person name="Lawson P."/>
            <person name="Krumholz L."/>
        </authorList>
    </citation>
    <scope>NUCLEOTIDE SEQUENCE [LARGE SCALE GENOMIC DNA]</scope>
    <source>
        <strain evidence="2 3">SURF-1</strain>
    </source>
</reference>
<dbReference type="Pfam" id="PF04170">
    <property type="entry name" value="NlpE"/>
    <property type="match status" value="1"/>
</dbReference>
<dbReference type="EMBL" id="JANIBM010000010">
    <property type="protein sequence ID" value="MCQ8181561.1"/>
    <property type="molecule type" value="Genomic_DNA"/>
</dbReference>
<evidence type="ECO:0000256" key="1">
    <source>
        <dbReference type="SAM" id="SignalP"/>
    </source>
</evidence>
<dbReference type="Proteomes" id="UP001524569">
    <property type="component" value="Unassembled WGS sequence"/>
</dbReference>
<evidence type="ECO:0000313" key="3">
    <source>
        <dbReference type="Proteomes" id="UP001524569"/>
    </source>
</evidence>
<feature type="signal peptide" evidence="1">
    <location>
        <begin position="1"/>
        <end position="25"/>
    </location>
</feature>
<feature type="chain" id="PRO_5047293539" evidence="1">
    <location>
        <begin position="26"/>
        <end position="158"/>
    </location>
</feature>
<protein>
    <submittedName>
        <fullName evidence="2">Copper resistance protein NlpE</fullName>
    </submittedName>
</protein>
<proteinExistence type="predicted"/>
<dbReference type="RefSeq" id="WP_256610856.1">
    <property type="nucleotide sequence ID" value="NZ_JANIBM010000010.1"/>
</dbReference>
<keyword evidence="3" id="KW-1185">Reference proteome</keyword>
<name>A0ABT1UH61_9GAMM</name>
<sequence length="158" mass="17662">MQKFKPQLSLLLLAATFAVQQPAWAEPEAAGHDPAHAHHTAKEHHWLGVYNGFLPCADCAGIKTQLGLNKNGSYILMTTFSGRSEREFVEKGKFTWDEKKNTVTLMPKKEGAVGNQYLIGNNMLMQLDSAGILYTGKLAERYVLRRNEITEKEPAHAH</sequence>
<gene>
    <name evidence="2" type="ORF">NP603_10610</name>
</gene>
<comment type="caution">
    <text evidence="2">The sequence shown here is derived from an EMBL/GenBank/DDBJ whole genome shotgun (WGS) entry which is preliminary data.</text>
</comment>
<dbReference type="InterPro" id="IPR007298">
    <property type="entry name" value="Cu-R_lipoprotein_NlpE"/>
</dbReference>